<dbReference type="GO" id="GO:0003810">
    <property type="term" value="F:protein-glutamine gamma-glutamyltransferase activity"/>
    <property type="evidence" value="ECO:0007669"/>
    <property type="project" value="InterPro"/>
</dbReference>
<dbReference type="EMBL" id="FONT01000005">
    <property type="protein sequence ID" value="SFE86997.1"/>
    <property type="molecule type" value="Genomic_DNA"/>
</dbReference>
<evidence type="ECO:0000256" key="1">
    <source>
        <dbReference type="ARBA" id="ARBA00022679"/>
    </source>
</evidence>
<evidence type="ECO:0000313" key="5">
    <source>
        <dbReference type="Proteomes" id="UP000199516"/>
    </source>
</evidence>
<evidence type="ECO:0000256" key="2">
    <source>
        <dbReference type="ARBA" id="ARBA00022969"/>
    </source>
</evidence>
<name>A0A1I2E2T0_9BACI</name>
<dbReference type="GO" id="GO:0030435">
    <property type="term" value="P:sporulation resulting in formation of a cellular spore"/>
    <property type="evidence" value="ECO:0007669"/>
    <property type="project" value="UniProtKB-KW"/>
</dbReference>
<organism evidence="4 5">
    <name type="scientific">Alteribacillus iranensis</name>
    <dbReference type="NCBI Taxonomy" id="930128"/>
    <lineage>
        <taxon>Bacteria</taxon>
        <taxon>Bacillati</taxon>
        <taxon>Bacillota</taxon>
        <taxon>Bacilli</taxon>
        <taxon>Bacillales</taxon>
        <taxon>Bacillaceae</taxon>
        <taxon>Alteribacillus</taxon>
    </lineage>
</organism>
<keyword evidence="5" id="KW-1185">Reference proteome</keyword>
<proteinExistence type="inferred from homology"/>
<keyword evidence="2" id="KW-0749">Sporulation</keyword>
<dbReference type="Pfam" id="PF20085">
    <property type="entry name" value="TGL"/>
    <property type="match status" value="1"/>
</dbReference>
<accession>A0A1I2E2T0</accession>
<dbReference type="InterPro" id="IPR020916">
    <property type="entry name" value="Gln_gamma-glutamylTfrase_bac"/>
</dbReference>
<keyword evidence="3" id="KW-0012">Acyltransferase</keyword>
<reference evidence="4 5" key="1">
    <citation type="submission" date="2016-10" db="EMBL/GenBank/DDBJ databases">
        <authorList>
            <person name="de Groot N.N."/>
        </authorList>
    </citation>
    <scope>NUCLEOTIDE SEQUENCE [LARGE SCALE GENOMIC DNA]</scope>
    <source>
        <strain evidence="4 5">DSM 23995</strain>
    </source>
</reference>
<dbReference type="STRING" id="930128.SAMN05192532_10557"/>
<dbReference type="RefSeq" id="WP_245757892.1">
    <property type="nucleotide sequence ID" value="NZ_FONT01000005.1"/>
</dbReference>
<dbReference type="Proteomes" id="UP000199516">
    <property type="component" value="Unassembled WGS sequence"/>
</dbReference>
<evidence type="ECO:0000313" key="4">
    <source>
        <dbReference type="EMBL" id="SFE86997.1"/>
    </source>
</evidence>
<keyword evidence="1 4" id="KW-0808">Transferase</keyword>
<dbReference type="HAMAP" id="MF_00727">
    <property type="entry name" value="Tgl"/>
    <property type="match status" value="1"/>
</dbReference>
<dbReference type="AlphaFoldDB" id="A0A1I2E2T0"/>
<protein>
    <submittedName>
        <fullName evidence="4">Protein-glutamine gamma-glutamyltransferase</fullName>
    </submittedName>
</protein>
<dbReference type="NCBIfam" id="NF002869">
    <property type="entry name" value="PRK03187.1"/>
    <property type="match status" value="1"/>
</dbReference>
<gene>
    <name evidence="4" type="ORF">SAMN05192532_10557</name>
</gene>
<evidence type="ECO:0000256" key="3">
    <source>
        <dbReference type="ARBA" id="ARBA00023315"/>
    </source>
</evidence>
<sequence>MIHIQGFSSPGNNMWIPGSIEHTIYHAMSTSPDHFSFPTETDLKFTVECRKRILTNANAMNRSHAQFEVFARSRCNPRYWLRTRTGGFQLRSGVSPAAAIEDIQVNSSQYAFECATAMMIILYQSVLHMIGPQMFDRLYTDLYLYSWEADPDLGLSADHTASIIPGDVVYFHNPDFYPKTSPWRGENAIAMGNSIFFGHGIGMRKAEEIVHILNQHRRRGSMRSAYLMSTATRLDFVRIASSINGLSRSAVSKIPSPIVHHNQSSISYDMYKRKKLP</sequence>